<feature type="domain" description="Transcriptional coactivator p15 (PC4) C-terminal" evidence="1">
    <location>
        <begin position="19"/>
        <end position="68"/>
    </location>
</feature>
<sequence length="76" mass="8881">MAVIDKEMKVIDEFDVSDGYKLKLQVGKYKGVEKIDLRLWVKNAGNSEYAPTKRGINFNAEWLDRFIEMVEKLKDI</sequence>
<dbReference type="GO" id="GO:0003677">
    <property type="term" value="F:DNA binding"/>
    <property type="evidence" value="ECO:0007669"/>
    <property type="project" value="InterPro"/>
</dbReference>
<dbReference type="SUPFAM" id="SSF54447">
    <property type="entry name" value="ssDNA-binding transcriptional regulator domain"/>
    <property type="match status" value="1"/>
</dbReference>
<organism evidence="2">
    <name type="scientific">marine sediment metagenome</name>
    <dbReference type="NCBI Taxonomy" id="412755"/>
    <lineage>
        <taxon>unclassified sequences</taxon>
        <taxon>metagenomes</taxon>
        <taxon>ecological metagenomes</taxon>
    </lineage>
</organism>
<dbReference type="InterPro" id="IPR009044">
    <property type="entry name" value="ssDNA-bd_transcriptional_reg"/>
</dbReference>
<dbReference type="InterPro" id="IPR003173">
    <property type="entry name" value="PC4_C"/>
</dbReference>
<dbReference type="Pfam" id="PF02229">
    <property type="entry name" value="PC4"/>
    <property type="match status" value="1"/>
</dbReference>
<evidence type="ECO:0000313" key="2">
    <source>
        <dbReference type="EMBL" id="GAI28732.1"/>
    </source>
</evidence>
<protein>
    <recommendedName>
        <fullName evidence="1">Transcriptional coactivator p15 (PC4) C-terminal domain-containing protein</fullName>
    </recommendedName>
</protein>
<accession>X1MAR4</accession>
<reference evidence="2" key="1">
    <citation type="journal article" date="2014" name="Front. Microbiol.">
        <title>High frequency of phylogenetically diverse reductive dehalogenase-homologous genes in deep subseafloor sedimentary metagenomes.</title>
        <authorList>
            <person name="Kawai M."/>
            <person name="Futagami T."/>
            <person name="Toyoda A."/>
            <person name="Takaki Y."/>
            <person name="Nishi S."/>
            <person name="Hori S."/>
            <person name="Arai W."/>
            <person name="Tsubouchi T."/>
            <person name="Morono Y."/>
            <person name="Uchiyama I."/>
            <person name="Ito T."/>
            <person name="Fujiyama A."/>
            <person name="Inagaki F."/>
            <person name="Takami H."/>
        </authorList>
    </citation>
    <scope>NUCLEOTIDE SEQUENCE</scope>
    <source>
        <strain evidence="2">Expedition CK06-06</strain>
    </source>
</reference>
<proteinExistence type="predicted"/>
<dbReference type="GO" id="GO:0006355">
    <property type="term" value="P:regulation of DNA-templated transcription"/>
    <property type="evidence" value="ECO:0007669"/>
    <property type="project" value="InterPro"/>
</dbReference>
<comment type="caution">
    <text evidence="2">The sequence shown here is derived from an EMBL/GenBank/DDBJ whole genome shotgun (WGS) entry which is preliminary data.</text>
</comment>
<name>X1MAR4_9ZZZZ</name>
<evidence type="ECO:0000259" key="1">
    <source>
        <dbReference type="Pfam" id="PF02229"/>
    </source>
</evidence>
<gene>
    <name evidence="2" type="ORF">S06H3_36171</name>
</gene>
<dbReference type="AlphaFoldDB" id="X1MAR4"/>
<dbReference type="Gene3D" id="2.30.31.10">
    <property type="entry name" value="Transcriptional Coactivator Pc4, Chain A"/>
    <property type="match status" value="1"/>
</dbReference>
<dbReference type="EMBL" id="BARV01021885">
    <property type="protein sequence ID" value="GAI28732.1"/>
    <property type="molecule type" value="Genomic_DNA"/>
</dbReference>